<sequence length="57" mass="6062">MGVDGRYAQADGHLEGAAAEAGLDRLVLAPAIIRREQGRAVEGRVAVLRRRNHACAP</sequence>
<organism evidence="1 2">
    <name type="scientific">Methylobacterium trifolii</name>
    <dbReference type="NCBI Taxonomy" id="1003092"/>
    <lineage>
        <taxon>Bacteria</taxon>
        <taxon>Pseudomonadati</taxon>
        <taxon>Pseudomonadota</taxon>
        <taxon>Alphaproteobacteria</taxon>
        <taxon>Hyphomicrobiales</taxon>
        <taxon>Methylobacteriaceae</taxon>
        <taxon>Methylobacterium</taxon>
    </lineage>
</organism>
<reference evidence="1" key="1">
    <citation type="journal article" date="2021" name="Front. Microbiol.">
        <title>Comprehensive Comparative Genomics and Phenotyping of Methylobacterium Species.</title>
        <authorList>
            <person name="Alessa O."/>
            <person name="Ogura Y."/>
            <person name="Fujitani Y."/>
            <person name="Takami H."/>
            <person name="Hayashi T."/>
            <person name="Sahin N."/>
            <person name="Tani A."/>
        </authorList>
    </citation>
    <scope>NUCLEOTIDE SEQUENCE</scope>
    <source>
        <strain evidence="1">DSM 23632</strain>
    </source>
</reference>
<proteinExistence type="predicted"/>
<evidence type="ECO:0000313" key="2">
    <source>
        <dbReference type="Proteomes" id="UP001055057"/>
    </source>
</evidence>
<comment type="caution">
    <text evidence="1">The sequence shown here is derived from an EMBL/GenBank/DDBJ whole genome shotgun (WGS) entry which is preliminary data.</text>
</comment>
<protein>
    <submittedName>
        <fullName evidence="1">Uncharacterized protein</fullName>
    </submittedName>
</protein>
<gene>
    <name evidence="1" type="ORF">MPOCJGCO_2804</name>
</gene>
<keyword evidence="2" id="KW-1185">Reference proteome</keyword>
<reference evidence="1" key="2">
    <citation type="submission" date="2021-08" db="EMBL/GenBank/DDBJ databases">
        <authorList>
            <person name="Tani A."/>
            <person name="Ola A."/>
            <person name="Ogura Y."/>
            <person name="Katsura K."/>
            <person name="Hayashi T."/>
        </authorList>
    </citation>
    <scope>NUCLEOTIDE SEQUENCE</scope>
    <source>
        <strain evidence="1">DSM 23632</strain>
    </source>
</reference>
<evidence type="ECO:0000313" key="1">
    <source>
        <dbReference type="EMBL" id="GJE60690.1"/>
    </source>
</evidence>
<dbReference type="EMBL" id="BPRB01000156">
    <property type="protein sequence ID" value="GJE60690.1"/>
    <property type="molecule type" value="Genomic_DNA"/>
</dbReference>
<name>A0ABQ4U3L9_9HYPH</name>
<accession>A0ABQ4U3L9</accession>
<dbReference type="Proteomes" id="UP001055057">
    <property type="component" value="Unassembled WGS sequence"/>
</dbReference>